<organism evidence="3 4">
    <name type="scientific">Durusdinium trenchii</name>
    <dbReference type="NCBI Taxonomy" id="1381693"/>
    <lineage>
        <taxon>Eukaryota</taxon>
        <taxon>Sar</taxon>
        <taxon>Alveolata</taxon>
        <taxon>Dinophyceae</taxon>
        <taxon>Suessiales</taxon>
        <taxon>Symbiodiniaceae</taxon>
        <taxon>Durusdinium</taxon>
    </lineage>
</organism>
<feature type="region of interest" description="Disordered" evidence="1">
    <location>
        <begin position="197"/>
        <end position="281"/>
    </location>
</feature>
<keyword evidence="4" id="KW-1185">Reference proteome</keyword>
<dbReference type="InterPro" id="IPR000595">
    <property type="entry name" value="cNMP-bd_dom"/>
</dbReference>
<feature type="compositionally biased region" description="Polar residues" evidence="1">
    <location>
        <begin position="88"/>
        <end position="101"/>
    </location>
</feature>
<evidence type="ECO:0000256" key="1">
    <source>
        <dbReference type="SAM" id="MobiDB-lite"/>
    </source>
</evidence>
<sequence length="1063" mass="120538">MKRRKKTFATSWHQHGSSSEKREENDASEEASEGAIKMASRMRPASMVSAARRAKQERKLSADRLGRDLTSVVIANGSSARRKRPPSLSKTPQNKAQSSDTNLKEIGDQSEPPPKGKDDQGPKNSATYITPGTKAERRLTVDRWSTHLMAALNGTGTNLLKALSQRRSTLVMQQHPGTVNLNEETPRVDQSELTRRANLLRDFNSSPRQVDADDSEERPEFEQEHEPHGHANEHEHEHAQAEVGREENGMRNDGSETVQSPADGVNDEEAAHEEEGQVAPEKGAWKRKMATVVRKARMAGRLAVVVKRYQESSANRIRKKRIAHKWDIVRQIAKASLAIRGIQRMLDSHDVSFSDSAFFRESLQTAPVKRTFRMQRFLSNEMNNIKVLKNYNLSINDRMAIAQHAEMVSFQRGQTVFKQGDRGDFYYIILQGQVSVRALTTRKVYIGELIEQERLERRKSLLVPDSQEQSGGETIGVAHDGTKRAGMPLVGERHAHDEALYTPGQLKGFQHNQKSLPRRRTQLLAMGMDPNLASRGSICIAKPRVSTGARKSIVGIPQVPSGRPSRSSILSTRKSSVMLVVPQSQAAKASRRVSMRNGSVLLTAPQLQGALASRRASIRKSSVKLGAPQLQRKHSQRRSVRKSSVALVPGDGDAEASLPRQTLRERMFQNSDAAAMIIAAEEEEGMRMVTELKLIERLKIGDAFGGLALRSVNHAKRKATIIAEEDTMMMRLNGTLYRDLILEHEVDQLREPMELFRSVRKLRILSETEMTQLALNTKRVTYAPGEVIFRQGDEVNDSRAFALIRAGQCQVFKRLHRDGSEMSIAELSIAHASDVVRMLWQGHEQGNVGTRKTDWDQAASSLGLLPENHEHEESEGRKLPFLDYDLRVRGPGDFLSDRDMLNQSNPRYHQASVIAETFVEIHFIARSSVAFALRNGDKYQQLQESLHRYPQGEELRDRVHQRRVWRRFQANFVCRLLQRTAKGRLVLERMLQNREEKREEAKEDHAWKELKQEDQREFAARKQRIHLLKLQLDQEREKESKDRVTRVLQKNTVVDATNPLLRR</sequence>
<dbReference type="PANTHER" id="PTHR23011:SF28">
    <property type="entry name" value="CYCLIC NUCLEOTIDE-BINDING DOMAIN CONTAINING PROTEIN"/>
    <property type="match status" value="1"/>
</dbReference>
<dbReference type="CDD" id="cd00038">
    <property type="entry name" value="CAP_ED"/>
    <property type="match status" value="2"/>
</dbReference>
<name>A0ABP0IED6_9DINO</name>
<feature type="domain" description="Cyclic nucleotide-binding" evidence="2">
    <location>
        <begin position="683"/>
        <end position="758"/>
    </location>
</feature>
<evidence type="ECO:0000259" key="2">
    <source>
        <dbReference type="PROSITE" id="PS50042"/>
    </source>
</evidence>
<dbReference type="EMBL" id="CAXAMM010003387">
    <property type="protein sequence ID" value="CAK8999740.1"/>
    <property type="molecule type" value="Genomic_DNA"/>
</dbReference>
<dbReference type="PROSITE" id="PS50042">
    <property type="entry name" value="CNMP_BINDING_3"/>
    <property type="match status" value="3"/>
</dbReference>
<dbReference type="InterPro" id="IPR014710">
    <property type="entry name" value="RmlC-like_jellyroll"/>
</dbReference>
<feature type="domain" description="Cyclic nucleotide-binding" evidence="2">
    <location>
        <begin position="392"/>
        <end position="436"/>
    </location>
</feature>
<dbReference type="InterPro" id="IPR018490">
    <property type="entry name" value="cNMP-bd_dom_sf"/>
</dbReference>
<reference evidence="3 4" key="1">
    <citation type="submission" date="2024-02" db="EMBL/GenBank/DDBJ databases">
        <authorList>
            <person name="Chen Y."/>
            <person name="Shah S."/>
            <person name="Dougan E. K."/>
            <person name="Thang M."/>
            <person name="Chan C."/>
        </authorList>
    </citation>
    <scope>NUCLEOTIDE SEQUENCE [LARGE SCALE GENOMIC DNA]</scope>
</reference>
<evidence type="ECO:0000313" key="3">
    <source>
        <dbReference type="EMBL" id="CAK8999740.1"/>
    </source>
</evidence>
<dbReference type="Proteomes" id="UP001642464">
    <property type="component" value="Unassembled WGS sequence"/>
</dbReference>
<dbReference type="PANTHER" id="PTHR23011">
    <property type="entry name" value="CYCLIC NUCLEOTIDE-BINDING DOMAIN CONTAINING PROTEIN"/>
    <property type="match status" value="1"/>
</dbReference>
<feature type="compositionally biased region" description="Polar residues" evidence="1">
    <location>
        <begin position="8"/>
        <end position="17"/>
    </location>
</feature>
<dbReference type="Gene3D" id="2.60.120.10">
    <property type="entry name" value="Jelly Rolls"/>
    <property type="match status" value="2"/>
</dbReference>
<gene>
    <name evidence="3" type="ORF">SCF082_LOCUS6186</name>
</gene>
<accession>A0ABP0IED6</accession>
<feature type="region of interest" description="Disordered" evidence="1">
    <location>
        <begin position="1"/>
        <end position="134"/>
    </location>
</feature>
<feature type="compositionally biased region" description="Basic and acidic residues" evidence="1">
    <location>
        <begin position="218"/>
        <end position="254"/>
    </location>
</feature>
<feature type="compositionally biased region" description="Basic residues" evidence="1">
    <location>
        <begin position="631"/>
        <end position="641"/>
    </location>
</feature>
<dbReference type="SUPFAM" id="SSF51206">
    <property type="entry name" value="cAMP-binding domain-like"/>
    <property type="match status" value="2"/>
</dbReference>
<comment type="caution">
    <text evidence="3">The sequence shown here is derived from an EMBL/GenBank/DDBJ whole genome shotgun (WGS) entry which is preliminary data.</text>
</comment>
<evidence type="ECO:0000313" key="4">
    <source>
        <dbReference type="Proteomes" id="UP001642464"/>
    </source>
</evidence>
<proteinExistence type="predicted"/>
<feature type="compositionally biased region" description="Basic and acidic residues" evidence="1">
    <location>
        <begin position="57"/>
        <end position="67"/>
    </location>
</feature>
<feature type="domain" description="Cyclic nucleotide-binding" evidence="2">
    <location>
        <begin position="761"/>
        <end position="797"/>
    </location>
</feature>
<feature type="region of interest" description="Disordered" evidence="1">
    <location>
        <begin position="622"/>
        <end position="655"/>
    </location>
</feature>
<protein>
    <submittedName>
        <fullName evidence="3">Regulatory subunit (Rapid development protein C</fullName>
    </submittedName>
</protein>